<evidence type="ECO:0000256" key="5">
    <source>
        <dbReference type="ARBA" id="ARBA00022989"/>
    </source>
</evidence>
<feature type="transmembrane region" description="Helical" evidence="7">
    <location>
        <begin position="582"/>
        <end position="603"/>
    </location>
</feature>
<dbReference type="STRING" id="6832.A0A553NSM8"/>
<evidence type="ECO:0000313" key="10">
    <source>
        <dbReference type="Proteomes" id="UP000318571"/>
    </source>
</evidence>
<sequence>MALGEYHGGGDSGPPPIDGSLRVLEPHYRVRESFQKHARTISAISDISVAPSEQPLRRDDQAEIKCIFLCDSETERKCVFEAINKALADGESRIQDVKLVQHHWEKPCDDGVDMRPCVAPSPFGNSMGNGTDTPGLADGFFRFTIRGRSFRLMLLSKDKQNLLKIYSFDFVFVGLQVTNGQGGLDENIWEFEWKRLERYSRKAVAPIILLGYFRDVLKLGKGDFCLQRTIQESKERVQKAGPVYRAIPRFCDFVTGDSGQLESVFNDVSRLFVSPGFRLQQCAIINNLVHFTQIVDNPNLTEEDVQYPDQSHGDNPLMIAAKLRHKDLISASLRSTKFTTGGEDNAFLREVMHMRNKNQQTLLAMVALQGPELEEQKLLILQKEIQIHCVSEITHVADQLKLQRCLRSQLKSSAEASIILDQVRALQGIPKTEPELKAEKCKVWSRLFFSSLLLSLVFNAIDTGSDILIMIRYYHEMMGSNSVASNVTCGDDELGNDSDFGAPNCNASGHEPISIQCFPSALSPVQKFGYTLFFILVPWPFFIYEFCTSPQCQQMLARGGEIIYDMSHCRGFVPIVQSYFRAIIYFITFVACLLFWPIAILFIKYFSDGKYYLAKGAQRANREKKIEASEVLYSTARVMEVSLESSFQPTIQLYIIFPVLVRTLTASSFSFRIFTVCKSDKLDFPMLKMDQTLSIITSILSLAWCFTTYHATLKRGALDKDLAALFYRAILFLSVLFQIVGRLFILVLFSYSFGPGQYFPLLIFLGGHIVVMFVLHLIFSDANVYWQKGGVLNISFFHYMMGNSLANIYIHNWIRMDPLLIQFAKPLQHVSTLVRQLIFDLVFTLENIALLVFAVHSNIVEVQENKWTFVFVLMGFTILGLILKCVYYRYLHIWAWLIMDYITKTEDGHWKCILFSNMYFCGSLKEREILLCCIPKPVLQAFNMICGERDFGCRGGATCNPCMAVLMVFIFPIALALALVALTVCIILALLFLPVFLLMILPCAIVMKCRRHKRQSNNNIIKIQDSDSKLEENSEKHHEQLPMLIGSTLAAKTQYDLEKVNARSPPAFSKSRNNSTEQSDENRSPDVLCEEPATLSTNV</sequence>
<feature type="region of interest" description="Disordered" evidence="8">
    <location>
        <begin position="1"/>
        <end position="21"/>
    </location>
</feature>
<feature type="transmembrane region" description="Helical" evidence="7">
    <location>
        <begin position="758"/>
        <end position="779"/>
    </location>
</feature>
<accession>A0A553NSM8</accession>
<proteinExistence type="inferred from homology"/>
<evidence type="ECO:0000256" key="4">
    <source>
        <dbReference type="ARBA" id="ARBA00022692"/>
    </source>
</evidence>
<dbReference type="PANTHER" id="PTHR16024:SF6">
    <property type="entry name" value="XK-RELATED PROTEIN"/>
    <property type="match status" value="1"/>
</dbReference>
<evidence type="ECO:0000256" key="6">
    <source>
        <dbReference type="ARBA" id="ARBA00023136"/>
    </source>
</evidence>
<gene>
    <name evidence="9" type="ORF">TCAL_06832</name>
</gene>
<feature type="compositionally biased region" description="Gly residues" evidence="8">
    <location>
        <begin position="1"/>
        <end position="12"/>
    </location>
</feature>
<dbReference type="InterPro" id="IPR050895">
    <property type="entry name" value="XK-related_scramblase"/>
</dbReference>
<evidence type="ECO:0000256" key="2">
    <source>
        <dbReference type="ARBA" id="ARBA00008789"/>
    </source>
</evidence>
<evidence type="ECO:0000256" key="1">
    <source>
        <dbReference type="ARBA" id="ARBA00004651"/>
    </source>
</evidence>
<evidence type="ECO:0000256" key="7">
    <source>
        <dbReference type="RuleBase" id="RU910716"/>
    </source>
</evidence>
<evidence type="ECO:0000256" key="3">
    <source>
        <dbReference type="ARBA" id="ARBA00022475"/>
    </source>
</evidence>
<feature type="transmembrane region" description="Helical" evidence="7">
    <location>
        <begin position="986"/>
        <end position="1007"/>
    </location>
</feature>
<dbReference type="AlphaFoldDB" id="A0A553NSM8"/>
<dbReference type="Pfam" id="PF09815">
    <property type="entry name" value="XK-related"/>
    <property type="match status" value="1"/>
</dbReference>
<name>A0A553NSM8_TIGCA</name>
<dbReference type="OrthoDB" id="6136301at2759"/>
<reference evidence="9 10" key="1">
    <citation type="journal article" date="2018" name="Nat. Ecol. Evol.">
        <title>Genomic signatures of mitonuclear coevolution across populations of Tigriopus californicus.</title>
        <authorList>
            <person name="Barreto F.S."/>
            <person name="Watson E.T."/>
            <person name="Lima T.G."/>
            <person name="Willett C.S."/>
            <person name="Edmands S."/>
            <person name="Li W."/>
            <person name="Burton R.S."/>
        </authorList>
    </citation>
    <scope>NUCLEOTIDE SEQUENCE [LARGE SCALE GENOMIC DNA]</scope>
    <source>
        <strain evidence="9 10">San Diego</strain>
    </source>
</reference>
<comment type="subcellular location">
    <subcellularLocation>
        <location evidence="1">Cell membrane</location>
        <topology evidence="1">Multi-pass membrane protein</topology>
    </subcellularLocation>
    <subcellularLocation>
        <location evidence="7">Membrane</location>
        <topology evidence="7">Multi-pass membrane protein</topology>
    </subcellularLocation>
</comment>
<keyword evidence="6 7" id="KW-0472">Membrane</keyword>
<keyword evidence="4 7" id="KW-0812">Transmembrane</keyword>
<keyword evidence="3" id="KW-1003">Cell membrane</keyword>
<protein>
    <recommendedName>
        <fullName evidence="7">XK-related protein</fullName>
    </recommendedName>
</protein>
<feature type="transmembrane region" description="Helical" evidence="7">
    <location>
        <begin position="867"/>
        <end position="887"/>
    </location>
</feature>
<dbReference type="EMBL" id="VCGU01000010">
    <property type="protein sequence ID" value="TRY68445.1"/>
    <property type="molecule type" value="Genomic_DNA"/>
</dbReference>
<comment type="similarity">
    <text evidence="2 7">Belongs to the XK family.</text>
</comment>
<comment type="caution">
    <text evidence="9">The sequence shown here is derived from an EMBL/GenBank/DDBJ whole genome shotgun (WGS) entry which is preliminary data.</text>
</comment>
<evidence type="ECO:0000256" key="8">
    <source>
        <dbReference type="SAM" id="MobiDB-lite"/>
    </source>
</evidence>
<feature type="transmembrane region" description="Helical" evidence="7">
    <location>
        <begin position="725"/>
        <end position="751"/>
    </location>
</feature>
<dbReference type="Proteomes" id="UP000318571">
    <property type="component" value="Chromosome 1"/>
</dbReference>
<feature type="transmembrane region" description="Helical" evidence="7">
    <location>
        <begin position="837"/>
        <end position="855"/>
    </location>
</feature>
<organism evidence="9 10">
    <name type="scientific">Tigriopus californicus</name>
    <name type="common">Marine copepod</name>
    <dbReference type="NCBI Taxonomy" id="6832"/>
    <lineage>
        <taxon>Eukaryota</taxon>
        <taxon>Metazoa</taxon>
        <taxon>Ecdysozoa</taxon>
        <taxon>Arthropoda</taxon>
        <taxon>Crustacea</taxon>
        <taxon>Multicrustacea</taxon>
        <taxon>Hexanauplia</taxon>
        <taxon>Copepoda</taxon>
        <taxon>Harpacticoida</taxon>
        <taxon>Harpacticidae</taxon>
        <taxon>Tigriopus</taxon>
    </lineage>
</organism>
<feature type="transmembrane region" description="Helical" evidence="7">
    <location>
        <begin position="791"/>
        <end position="810"/>
    </location>
</feature>
<dbReference type="PANTHER" id="PTHR16024">
    <property type="entry name" value="XK-RELATED PROTEIN"/>
    <property type="match status" value="1"/>
</dbReference>
<dbReference type="InterPro" id="IPR018629">
    <property type="entry name" value="XK-rel"/>
</dbReference>
<feature type="transmembrane region" description="Helical" evidence="7">
    <location>
        <begin position="692"/>
        <end position="713"/>
    </location>
</feature>
<feature type="transmembrane region" description="Helical" evidence="7">
    <location>
        <begin position="651"/>
        <end position="671"/>
    </location>
</feature>
<dbReference type="GO" id="GO:0005886">
    <property type="term" value="C:plasma membrane"/>
    <property type="evidence" value="ECO:0007669"/>
    <property type="project" value="UniProtKB-SubCell"/>
</dbReference>
<feature type="region of interest" description="Disordered" evidence="8">
    <location>
        <begin position="1062"/>
        <end position="1099"/>
    </location>
</feature>
<evidence type="ECO:0000313" key="9">
    <source>
        <dbReference type="EMBL" id="TRY68445.1"/>
    </source>
</evidence>
<keyword evidence="10" id="KW-1185">Reference proteome</keyword>
<keyword evidence="5 7" id="KW-1133">Transmembrane helix</keyword>